<protein>
    <submittedName>
        <fullName evidence="3">Esterase</fullName>
    </submittedName>
</protein>
<feature type="region of interest" description="Disordered" evidence="1">
    <location>
        <begin position="394"/>
        <end position="484"/>
    </location>
</feature>
<feature type="compositionally biased region" description="Basic and acidic residues" evidence="1">
    <location>
        <begin position="446"/>
        <end position="461"/>
    </location>
</feature>
<evidence type="ECO:0000313" key="3">
    <source>
        <dbReference type="EMBL" id="KTR04517.1"/>
    </source>
</evidence>
<gene>
    <name evidence="3" type="ORF">NS365_15000</name>
</gene>
<dbReference type="PIRSF" id="PIRSF020818">
    <property type="entry name" value="PHB_depoly_PhaZ"/>
    <property type="match status" value="1"/>
</dbReference>
<dbReference type="NCBIfam" id="TIGR01849">
    <property type="entry name" value="PHB_depoly_PhaZ"/>
    <property type="match status" value="1"/>
</dbReference>
<comment type="caution">
    <text evidence="3">The sequence shown here is derived from an EMBL/GenBank/DDBJ whole genome shotgun (WGS) entry which is preliminary data.</text>
</comment>
<feature type="domain" description="PHB de-polymerase C-terminal" evidence="2">
    <location>
        <begin position="188"/>
        <end position="386"/>
    </location>
</feature>
<dbReference type="InterPro" id="IPR010915">
    <property type="entry name" value="PHB_depoly_PhaZ"/>
</dbReference>
<evidence type="ECO:0000313" key="4">
    <source>
        <dbReference type="Proteomes" id="UP000078529"/>
    </source>
</evidence>
<dbReference type="PATRIC" id="fig|401562.4.peg.2807"/>
<keyword evidence="4" id="KW-1185">Reference proteome</keyword>
<evidence type="ECO:0000256" key="1">
    <source>
        <dbReference type="SAM" id="MobiDB-lite"/>
    </source>
</evidence>
<accession>A0A175RLG9</accession>
<organism evidence="3 4">
    <name type="scientific">Aureimonas ureilytica</name>
    <dbReference type="NCBI Taxonomy" id="401562"/>
    <lineage>
        <taxon>Bacteria</taxon>
        <taxon>Pseudomonadati</taxon>
        <taxon>Pseudomonadota</taxon>
        <taxon>Alphaproteobacteria</taxon>
        <taxon>Hyphomicrobiales</taxon>
        <taxon>Aurantimonadaceae</taxon>
        <taxon>Aureimonas</taxon>
    </lineage>
</organism>
<proteinExistence type="predicted"/>
<dbReference type="EMBL" id="LDQA01000035">
    <property type="protein sequence ID" value="KTR04517.1"/>
    <property type="molecule type" value="Genomic_DNA"/>
</dbReference>
<dbReference type="SUPFAM" id="SSF53474">
    <property type="entry name" value="alpha/beta-Hydrolases"/>
    <property type="match status" value="1"/>
</dbReference>
<dbReference type="InterPro" id="IPR029058">
    <property type="entry name" value="AB_hydrolase_fold"/>
</dbReference>
<evidence type="ECO:0000259" key="2">
    <source>
        <dbReference type="Pfam" id="PF06850"/>
    </source>
</evidence>
<feature type="compositionally biased region" description="Low complexity" evidence="1">
    <location>
        <begin position="418"/>
        <end position="435"/>
    </location>
</feature>
<dbReference type="Pfam" id="PF06850">
    <property type="entry name" value="PHB_depo_C"/>
    <property type="match status" value="1"/>
</dbReference>
<dbReference type="PANTHER" id="PTHR36837:SF4">
    <property type="entry name" value="BLR0908 PROTEIN"/>
    <property type="match status" value="1"/>
</dbReference>
<dbReference type="InterPro" id="IPR009656">
    <property type="entry name" value="PHB_depo_C"/>
</dbReference>
<dbReference type="InterPro" id="IPR051321">
    <property type="entry name" value="PHA/PHB_synthase"/>
</dbReference>
<dbReference type="Proteomes" id="UP000078529">
    <property type="component" value="Unassembled WGS sequence"/>
</dbReference>
<sequence length="484" mass="53694">MADATRTFYQNPMNPLAGTEMGRTVAAMAELFERTTRVYSKPEWQIHDTLVGGLRVPVVDRTVMTKPFARLVHFERALPKERPANPRFLIVAPMSGHYATLLRGTVEALLPYAEVYITDWIDARLVPLTEGRFDLDDYVDYIIEMLHFLGPDTHVIGVCQPAVPVMMAAARMAHDEDPAAPASMTLMGGPIDTRVNPTGVNRLAESKGIDWFRDNAVMKVPFPHPGFMRDVYPGFLQLTGFMSMNLDRHLIAHKDFFWHLVKNDGDSAEKHRIFYDEYNAVMDLTAEFYLQTVEEVFINHSLPRGEITHRGLRLDMSKIRHTALLTVEGENDDISGVGQTRAAQTLCSSIPDDMRVHYLQPKVGHYGVFNGSRFRAEIAPRIIDFALTHGLQARERRAAQPSPASTDASGSKDEVPDPADAAPAPAPMAELTLAPPADPIEEAAMEAEHRAAELDLPHGVDEAASPAKGASGLMKALRKVKRKS</sequence>
<dbReference type="PANTHER" id="PTHR36837">
    <property type="entry name" value="POLY(3-HYDROXYALKANOATE) POLYMERASE SUBUNIT PHAC"/>
    <property type="match status" value="1"/>
</dbReference>
<dbReference type="AlphaFoldDB" id="A0A175RLG9"/>
<reference evidence="3 4" key="1">
    <citation type="journal article" date="2016" name="Front. Microbiol.">
        <title>Genomic Resource of Rice Seed Associated Bacteria.</title>
        <authorList>
            <person name="Midha S."/>
            <person name="Bansal K."/>
            <person name="Sharma S."/>
            <person name="Kumar N."/>
            <person name="Patil P.P."/>
            <person name="Chaudhry V."/>
            <person name="Patil P.B."/>
        </authorList>
    </citation>
    <scope>NUCLEOTIDE SEQUENCE [LARGE SCALE GENOMIC DNA]</scope>
    <source>
        <strain evidence="3 4">NS365</strain>
    </source>
</reference>
<name>A0A175RLG9_9HYPH</name>